<dbReference type="PANTHER" id="PTHR30563">
    <property type="entry name" value="DNA RECOMBINATION PROTEIN RMUC"/>
    <property type="match status" value="1"/>
</dbReference>
<dbReference type="PANTHER" id="PTHR30563:SF0">
    <property type="entry name" value="DNA RECOMBINATION PROTEIN RMUC"/>
    <property type="match status" value="1"/>
</dbReference>
<feature type="coiled-coil region" evidence="5">
    <location>
        <begin position="227"/>
        <end position="254"/>
    </location>
</feature>
<dbReference type="Pfam" id="PF02646">
    <property type="entry name" value="RmuC"/>
    <property type="match status" value="1"/>
</dbReference>
<comment type="similarity">
    <text evidence="2">Belongs to the RmuC family.</text>
</comment>
<keyword evidence="4" id="KW-0233">DNA recombination</keyword>
<evidence type="ECO:0000256" key="2">
    <source>
        <dbReference type="ARBA" id="ARBA00009840"/>
    </source>
</evidence>
<keyword evidence="7" id="KW-1185">Reference proteome</keyword>
<protein>
    <submittedName>
        <fullName evidence="6">DNA recombination protein RmuC</fullName>
    </submittedName>
</protein>
<feature type="coiled-coil region" evidence="5">
    <location>
        <begin position="52"/>
        <end position="163"/>
    </location>
</feature>
<evidence type="ECO:0000256" key="5">
    <source>
        <dbReference type="SAM" id="Coils"/>
    </source>
</evidence>
<proteinExistence type="inferred from homology"/>
<keyword evidence="3 5" id="KW-0175">Coiled coil</keyword>
<gene>
    <name evidence="6" type="ORF">IQ13_4245</name>
</gene>
<evidence type="ECO:0000256" key="1">
    <source>
        <dbReference type="ARBA" id="ARBA00003416"/>
    </source>
</evidence>
<dbReference type="InterPro" id="IPR003798">
    <property type="entry name" value="DNA_recombination_RmuC"/>
</dbReference>
<dbReference type="RefSeq" id="WP_144888700.1">
    <property type="nucleotide sequence ID" value="NZ_VLLE01000008.1"/>
</dbReference>
<evidence type="ECO:0000256" key="3">
    <source>
        <dbReference type="ARBA" id="ARBA00023054"/>
    </source>
</evidence>
<evidence type="ECO:0000256" key="4">
    <source>
        <dbReference type="ARBA" id="ARBA00023172"/>
    </source>
</evidence>
<comment type="caution">
    <text evidence="6">The sequence shown here is derived from an EMBL/GenBank/DDBJ whole genome shotgun (WGS) entry which is preliminary data.</text>
</comment>
<comment type="function">
    <text evidence="1">Involved in DNA recombination.</text>
</comment>
<accession>A0A562S9D0</accession>
<evidence type="ECO:0000313" key="6">
    <source>
        <dbReference type="EMBL" id="TWI78001.1"/>
    </source>
</evidence>
<evidence type="ECO:0000313" key="7">
    <source>
        <dbReference type="Proteomes" id="UP000316167"/>
    </source>
</evidence>
<reference evidence="6 7" key="1">
    <citation type="journal article" date="2015" name="Stand. Genomic Sci.">
        <title>Genomic Encyclopedia of Bacterial and Archaeal Type Strains, Phase III: the genomes of soil and plant-associated and newly described type strains.</title>
        <authorList>
            <person name="Whitman W.B."/>
            <person name="Woyke T."/>
            <person name="Klenk H.P."/>
            <person name="Zhou Y."/>
            <person name="Lilburn T.G."/>
            <person name="Beck B.J."/>
            <person name="De Vos P."/>
            <person name="Vandamme P."/>
            <person name="Eisen J.A."/>
            <person name="Garrity G."/>
            <person name="Hugenholtz P."/>
            <person name="Kyrpides N.C."/>
        </authorList>
    </citation>
    <scope>NUCLEOTIDE SEQUENCE [LARGE SCALE GENOMIC DNA]</scope>
    <source>
        <strain evidence="6 7">CGMCC 1.7271</strain>
    </source>
</reference>
<dbReference type="OrthoDB" id="370725at2"/>
<dbReference type="GO" id="GO:0006310">
    <property type="term" value="P:DNA recombination"/>
    <property type="evidence" value="ECO:0007669"/>
    <property type="project" value="UniProtKB-KW"/>
</dbReference>
<dbReference type="Proteomes" id="UP000316167">
    <property type="component" value="Unassembled WGS sequence"/>
</dbReference>
<organism evidence="6 7">
    <name type="scientific">Lacibacter cauensis</name>
    <dbReference type="NCBI Taxonomy" id="510947"/>
    <lineage>
        <taxon>Bacteria</taxon>
        <taxon>Pseudomonadati</taxon>
        <taxon>Bacteroidota</taxon>
        <taxon>Chitinophagia</taxon>
        <taxon>Chitinophagales</taxon>
        <taxon>Chitinophagaceae</taxon>
        <taxon>Lacibacter</taxon>
    </lineage>
</organism>
<name>A0A562S9D0_9BACT</name>
<sequence>MEIIIYLITGLAIGTLIGWLAGKATGRFEWEKKLAGMQQQYADLDKAFAGYRAAQTMQVDNLREQVQAKAEELLHSQQAVKDSQLQILDTASQLTGVKAELRAAHQLLQEKQQEAELLKEEVRVTRLELAGSVNRLAGQVANNEALQEKLHTQKEEMAVLNKKFTTEFENIANRILETKTEKFTELNKTNLNSILEPLGKNISEFKTKVEEVYQKESQQRFSLGERVKELAELNRKISEEANNLTRALKSESKTQGGWGEMILENILQRSGLVRDREYFMEHQLYDEQGNALRSDAEDKKMRPDAVIKYPDNRHVIIDSKVSLNAFTRAVDATDEATRLHALNEHVAAIKRHIQTLSAKGYDDYNKTLDFVMMFVPSEPAYIAALQADAELWNYAYDRRILLLSPTNLITSLKLIVDLWKREYQNQNANEIAERGAKLYDKFVGFISNLEDVGDHLQKAQNKYGEAYKQLATGNDNLVTQATKLKDLGLKTKKSLPENLLNRQGE</sequence>
<dbReference type="AlphaFoldDB" id="A0A562S9D0"/>
<dbReference type="EMBL" id="VLLE01000008">
    <property type="protein sequence ID" value="TWI78001.1"/>
    <property type="molecule type" value="Genomic_DNA"/>
</dbReference>